<dbReference type="Proteomes" id="UP000677054">
    <property type="component" value="Unassembled WGS sequence"/>
</dbReference>
<evidence type="ECO:0000256" key="2">
    <source>
        <dbReference type="ARBA" id="ARBA00015800"/>
    </source>
</evidence>
<comment type="function">
    <text evidence="8 12">Catalyzes the irreversible NADPH-dependent deamination of GMP to IMP. It functions in the conversion of nucleobase, nucleoside and nucleotide derivatives of G to A nucleotides, and in maintaining the intracellular balance of A and G nucleotides.</text>
</comment>
<evidence type="ECO:0000256" key="1">
    <source>
        <dbReference type="ARBA" id="ARBA00012678"/>
    </source>
</evidence>
<dbReference type="PANTHER" id="PTHR43170">
    <property type="entry name" value="GMP REDUCTASE"/>
    <property type="match status" value="1"/>
</dbReference>
<keyword evidence="7" id="KW-0560">Oxidoreductase</keyword>
<evidence type="ECO:0000256" key="5">
    <source>
        <dbReference type="ARBA" id="ARBA00022857"/>
    </source>
</evidence>
<feature type="domain" description="IMP dehydrogenase/GMP reductase" evidence="13">
    <location>
        <begin position="38"/>
        <end position="280"/>
    </location>
</feature>
<organism evidence="14">
    <name type="scientific">Darwinula stevensoni</name>
    <dbReference type="NCBI Taxonomy" id="69355"/>
    <lineage>
        <taxon>Eukaryota</taxon>
        <taxon>Metazoa</taxon>
        <taxon>Ecdysozoa</taxon>
        <taxon>Arthropoda</taxon>
        <taxon>Crustacea</taxon>
        <taxon>Oligostraca</taxon>
        <taxon>Ostracoda</taxon>
        <taxon>Podocopa</taxon>
        <taxon>Podocopida</taxon>
        <taxon>Darwinulocopina</taxon>
        <taxon>Darwinuloidea</taxon>
        <taxon>Darwinulidae</taxon>
        <taxon>Darwinula</taxon>
    </lineage>
</organism>
<keyword evidence="15" id="KW-1185">Reference proteome</keyword>
<feature type="binding site" description="in other chain" evidence="11">
    <location>
        <position position="125"/>
    </location>
    <ligand>
        <name>K(+)</name>
        <dbReference type="ChEBI" id="CHEBI:29103"/>
        <note>ligand shared between two tetrameric partners</note>
    </ligand>
</feature>
<dbReference type="GO" id="GO:0003938">
    <property type="term" value="F:IMP dehydrogenase activity"/>
    <property type="evidence" value="ECO:0007669"/>
    <property type="project" value="InterPro"/>
</dbReference>
<keyword evidence="5 12" id="KW-0521">NADP</keyword>
<dbReference type="InterPro" id="IPR015875">
    <property type="entry name" value="IMP_DH/GMP_Rdtase_CS"/>
</dbReference>
<dbReference type="SUPFAM" id="SSF51412">
    <property type="entry name" value="Inosine monophosphate dehydrogenase (IMPDH)"/>
    <property type="match status" value="2"/>
</dbReference>
<dbReference type="EC" id="1.7.1.7" evidence="1 12"/>
<dbReference type="Pfam" id="PF00478">
    <property type="entry name" value="IMPDH"/>
    <property type="match status" value="2"/>
</dbReference>
<feature type="binding site" evidence="10">
    <location>
        <begin position="71"/>
        <end position="73"/>
    </location>
    <ligand>
        <name>NAD(+)</name>
        <dbReference type="ChEBI" id="CHEBI:57540"/>
    </ligand>
</feature>
<reference evidence="14" key="1">
    <citation type="submission" date="2020-11" db="EMBL/GenBank/DDBJ databases">
        <authorList>
            <person name="Tran Van P."/>
        </authorList>
    </citation>
    <scope>NUCLEOTIDE SEQUENCE</scope>
</reference>
<evidence type="ECO:0000256" key="12">
    <source>
        <dbReference type="RuleBase" id="RU003929"/>
    </source>
</evidence>
<keyword evidence="3" id="KW-0659">Purine metabolism</keyword>
<evidence type="ECO:0000256" key="9">
    <source>
        <dbReference type="ARBA" id="ARBA00048616"/>
    </source>
</evidence>
<evidence type="ECO:0000256" key="8">
    <source>
        <dbReference type="ARBA" id="ARBA00037691"/>
    </source>
</evidence>
<dbReference type="InterPro" id="IPR005993">
    <property type="entry name" value="GMPR"/>
</dbReference>
<feature type="non-terminal residue" evidence="14">
    <location>
        <position position="415"/>
    </location>
</feature>
<dbReference type="PROSITE" id="PS00487">
    <property type="entry name" value="IMP_DH_GMP_RED"/>
    <property type="match status" value="1"/>
</dbReference>
<dbReference type="AlphaFoldDB" id="A0A7R9A5N1"/>
<dbReference type="GO" id="GO:1902560">
    <property type="term" value="C:GMP reductase complex"/>
    <property type="evidence" value="ECO:0007669"/>
    <property type="project" value="InterPro"/>
</dbReference>
<dbReference type="EMBL" id="LR899985">
    <property type="protein sequence ID" value="CAD7243639.1"/>
    <property type="molecule type" value="Genomic_DNA"/>
</dbReference>
<keyword evidence="6 11" id="KW-0630">Potassium</keyword>
<feature type="binding site" description="in other chain" evidence="11">
    <location>
        <position position="128"/>
    </location>
    <ligand>
        <name>K(+)</name>
        <dbReference type="ChEBI" id="CHEBI:29103"/>
        <note>ligand shared between two tetrameric partners</note>
    </ligand>
</feature>
<comment type="catalytic activity">
    <reaction evidence="9 12">
        <text>IMP + NH4(+) + NADP(+) = GMP + NADPH + 2 H(+)</text>
        <dbReference type="Rhea" id="RHEA:17185"/>
        <dbReference type="ChEBI" id="CHEBI:15378"/>
        <dbReference type="ChEBI" id="CHEBI:28938"/>
        <dbReference type="ChEBI" id="CHEBI:57783"/>
        <dbReference type="ChEBI" id="CHEBI:58053"/>
        <dbReference type="ChEBI" id="CHEBI:58115"/>
        <dbReference type="ChEBI" id="CHEBI:58349"/>
        <dbReference type="EC" id="1.7.1.7"/>
    </reaction>
</comment>
<dbReference type="InterPro" id="IPR050139">
    <property type="entry name" value="GMP_reductase"/>
</dbReference>
<dbReference type="NCBIfam" id="NF003470">
    <property type="entry name" value="PRK05096.1"/>
    <property type="match status" value="1"/>
</dbReference>
<keyword evidence="10" id="KW-0520">NAD</keyword>
<dbReference type="PIRSF" id="PIRSF000130">
    <property type="entry name" value="IMPDH"/>
    <property type="match status" value="1"/>
</dbReference>
<evidence type="ECO:0000313" key="14">
    <source>
        <dbReference type="EMBL" id="CAD7243639.1"/>
    </source>
</evidence>
<evidence type="ECO:0000256" key="7">
    <source>
        <dbReference type="ARBA" id="ARBA00023002"/>
    </source>
</evidence>
<gene>
    <name evidence="14" type="ORF">DSTB1V02_LOCUS3555</name>
</gene>
<evidence type="ECO:0000259" key="13">
    <source>
        <dbReference type="Pfam" id="PF00478"/>
    </source>
</evidence>
<evidence type="ECO:0000256" key="4">
    <source>
        <dbReference type="ARBA" id="ARBA00022723"/>
    </source>
</evidence>
<dbReference type="InterPro" id="IPR001093">
    <property type="entry name" value="IMP_DH_GMPRt"/>
</dbReference>
<dbReference type="GO" id="GO:0006164">
    <property type="term" value="P:purine nucleotide biosynthetic process"/>
    <property type="evidence" value="ECO:0007669"/>
    <property type="project" value="InterPro"/>
</dbReference>
<name>A0A7R9A5N1_9CRUS</name>
<dbReference type="OrthoDB" id="418595at2759"/>
<keyword evidence="4 12" id="KW-0479">Metal-binding</keyword>
<evidence type="ECO:0000256" key="3">
    <source>
        <dbReference type="ARBA" id="ARBA00022631"/>
    </source>
</evidence>
<dbReference type="GO" id="GO:0003920">
    <property type="term" value="F:GMP reductase activity"/>
    <property type="evidence" value="ECO:0007669"/>
    <property type="project" value="UniProtKB-EC"/>
</dbReference>
<accession>A0A7R9A5N1</accession>
<dbReference type="PANTHER" id="PTHR43170:SF5">
    <property type="entry name" value="GMP REDUCTASE"/>
    <property type="match status" value="1"/>
</dbReference>
<feature type="binding site" evidence="10">
    <location>
        <begin position="121"/>
        <end position="123"/>
    </location>
    <ligand>
        <name>NAD(+)</name>
        <dbReference type="ChEBI" id="CHEBI:57540"/>
    </ligand>
</feature>
<dbReference type="CDD" id="cd00381">
    <property type="entry name" value="IMPDH"/>
    <property type="match status" value="1"/>
</dbReference>
<feature type="domain" description="IMP dehydrogenase/GMP reductase" evidence="13">
    <location>
        <begin position="284"/>
        <end position="404"/>
    </location>
</feature>
<dbReference type="InterPro" id="IPR005990">
    <property type="entry name" value="IMP_DH"/>
</dbReference>
<sequence>GMVHVKIFSLQHSLFTAIHKHYTVEAWKEFAAENPGVLCRVAASSGNAPGDFEKLSSILKEIPNVQFICLDVANGYSEHFVELVRKVRKAYPDLTIMAGNVVTGEMVEELILSGADLVKVGIGPGSVCTTRKKTGVGYPQLSAVIECGDAAHGLGGHIISDGGCTCPGDVAKAFGAGADFVMLGGMLAGHDQSGGDTIIKNGIKMKQFYGMASNTAMMKHQGSVAEYRASEGKTVEIPYRGDVENTILDVLGGLRSACTYTGAAKLKELPKRTTFIRVTQQLNEDGGCTCPGDVAKAFGAGADFVMLGGMLAGHDQSGGDTIIKNGIKMKQFYGMASNTAMLKHQGSVAEYRASEGKTVEIPYRGDVENTILDVLGGLRSACTYTGAAKLKELSKRTTFIRVTQQLNEVFRSSDG</sequence>
<dbReference type="GO" id="GO:0046872">
    <property type="term" value="F:metal ion binding"/>
    <property type="evidence" value="ECO:0007669"/>
    <property type="project" value="UniProtKB-KW"/>
</dbReference>
<dbReference type="Gene3D" id="3.20.20.70">
    <property type="entry name" value="Aldolase class I"/>
    <property type="match status" value="2"/>
</dbReference>
<evidence type="ECO:0000313" key="15">
    <source>
        <dbReference type="Proteomes" id="UP000677054"/>
    </source>
</evidence>
<dbReference type="SMART" id="SM01240">
    <property type="entry name" value="IMPDH"/>
    <property type="match status" value="1"/>
</dbReference>
<evidence type="ECO:0000256" key="10">
    <source>
        <dbReference type="PIRSR" id="PIRSR000130-3"/>
    </source>
</evidence>
<proteinExistence type="inferred from homology"/>
<evidence type="ECO:0000256" key="11">
    <source>
        <dbReference type="PIRSR" id="PIRSR000130-4"/>
    </source>
</evidence>
<dbReference type="GO" id="GO:0006144">
    <property type="term" value="P:purine nucleobase metabolic process"/>
    <property type="evidence" value="ECO:0007669"/>
    <property type="project" value="UniProtKB-KW"/>
</dbReference>
<feature type="binding site" description="in other chain" evidence="11">
    <location>
        <position position="123"/>
    </location>
    <ligand>
        <name>K(+)</name>
        <dbReference type="ChEBI" id="CHEBI:29103"/>
        <note>ligand shared between two tetrameric partners</note>
    </ligand>
</feature>
<evidence type="ECO:0000256" key="6">
    <source>
        <dbReference type="ARBA" id="ARBA00022958"/>
    </source>
</evidence>
<protein>
    <recommendedName>
        <fullName evidence="2 12">GMP reductase</fullName>
        <ecNumber evidence="1 12">1.7.1.7</ecNumber>
    </recommendedName>
</protein>
<dbReference type="HAMAP" id="MF_00596">
    <property type="entry name" value="GMP_reduct_type1"/>
    <property type="match status" value="1"/>
</dbReference>
<dbReference type="EMBL" id="CAJPEV010000468">
    <property type="protein sequence ID" value="CAG0885601.1"/>
    <property type="molecule type" value="Genomic_DNA"/>
</dbReference>
<dbReference type="NCBIfam" id="TIGR01305">
    <property type="entry name" value="GMP_reduct_1"/>
    <property type="match status" value="1"/>
</dbReference>
<dbReference type="InterPro" id="IPR013785">
    <property type="entry name" value="Aldolase_TIM"/>
</dbReference>